<evidence type="ECO:0000313" key="7">
    <source>
        <dbReference type="EMBL" id="OQD85593.1"/>
    </source>
</evidence>
<feature type="transmembrane region" description="Helical" evidence="6">
    <location>
        <begin position="312"/>
        <end position="329"/>
    </location>
</feature>
<dbReference type="Proteomes" id="UP000191612">
    <property type="component" value="Unassembled WGS sequence"/>
</dbReference>
<dbReference type="InterPro" id="IPR036259">
    <property type="entry name" value="MFS_trans_sf"/>
</dbReference>
<evidence type="ECO:0000256" key="1">
    <source>
        <dbReference type="ARBA" id="ARBA00004141"/>
    </source>
</evidence>
<feature type="transmembrane region" description="Helical" evidence="6">
    <location>
        <begin position="114"/>
        <end position="133"/>
    </location>
</feature>
<dbReference type="Gene3D" id="1.20.1250.20">
    <property type="entry name" value="MFS general substrate transporter like domains"/>
    <property type="match status" value="2"/>
</dbReference>
<evidence type="ECO:0000256" key="6">
    <source>
        <dbReference type="SAM" id="Phobius"/>
    </source>
</evidence>
<dbReference type="AlphaFoldDB" id="A0A1V6Q8M8"/>
<comment type="caution">
    <text evidence="7">The sequence shown here is derived from an EMBL/GenBank/DDBJ whole genome shotgun (WGS) entry which is preliminary data.</text>
</comment>
<evidence type="ECO:0000313" key="8">
    <source>
        <dbReference type="Proteomes" id="UP000191612"/>
    </source>
</evidence>
<reference evidence="8" key="1">
    <citation type="journal article" date="2017" name="Nat. Microbiol.">
        <title>Global analysis of biosynthetic gene clusters reveals vast potential of secondary metabolite production in Penicillium species.</title>
        <authorList>
            <person name="Nielsen J.C."/>
            <person name="Grijseels S."/>
            <person name="Prigent S."/>
            <person name="Ji B."/>
            <person name="Dainat J."/>
            <person name="Nielsen K.F."/>
            <person name="Frisvad J.C."/>
            <person name="Workman M."/>
            <person name="Nielsen J."/>
        </authorList>
    </citation>
    <scope>NUCLEOTIDE SEQUENCE [LARGE SCALE GENOMIC DNA]</scope>
    <source>
        <strain evidence="8">IBT 29525</strain>
    </source>
</reference>
<feature type="transmembrane region" description="Helical" evidence="6">
    <location>
        <begin position="202"/>
        <end position="224"/>
    </location>
</feature>
<gene>
    <name evidence="7" type="ORF">PENSOL_c097G05563</name>
</gene>
<dbReference type="InterPro" id="IPR011701">
    <property type="entry name" value="MFS"/>
</dbReference>
<dbReference type="GO" id="GO:0022857">
    <property type="term" value="F:transmembrane transporter activity"/>
    <property type="evidence" value="ECO:0007669"/>
    <property type="project" value="InterPro"/>
</dbReference>
<accession>A0A1V6Q8M8</accession>
<name>A0A1V6Q8M8_9EURO</name>
<protein>
    <recommendedName>
        <fullName evidence="9">Major facilitator superfamily (MFS) profile domain-containing protein</fullName>
    </recommendedName>
</protein>
<feature type="transmembrane region" description="Helical" evidence="6">
    <location>
        <begin position="279"/>
        <end position="300"/>
    </location>
</feature>
<dbReference type="SUPFAM" id="SSF103473">
    <property type="entry name" value="MFS general substrate transporter"/>
    <property type="match status" value="1"/>
</dbReference>
<feature type="transmembrane region" description="Helical" evidence="6">
    <location>
        <begin position="166"/>
        <end position="190"/>
    </location>
</feature>
<feature type="transmembrane region" description="Helical" evidence="6">
    <location>
        <begin position="139"/>
        <end position="159"/>
    </location>
</feature>
<evidence type="ECO:0000256" key="2">
    <source>
        <dbReference type="ARBA" id="ARBA00022448"/>
    </source>
</evidence>
<evidence type="ECO:0000256" key="4">
    <source>
        <dbReference type="ARBA" id="ARBA00022989"/>
    </source>
</evidence>
<feature type="transmembrane region" description="Helical" evidence="6">
    <location>
        <begin position="85"/>
        <end position="107"/>
    </location>
</feature>
<evidence type="ECO:0000256" key="5">
    <source>
        <dbReference type="ARBA" id="ARBA00023136"/>
    </source>
</evidence>
<comment type="subcellular location">
    <subcellularLocation>
        <location evidence="1">Membrane</location>
        <topology evidence="1">Multi-pass membrane protein</topology>
    </subcellularLocation>
</comment>
<feature type="transmembrane region" description="Helical" evidence="6">
    <location>
        <begin position="363"/>
        <end position="388"/>
    </location>
</feature>
<proteinExistence type="predicted"/>
<organism evidence="7 8">
    <name type="scientific">Penicillium solitum</name>
    <dbReference type="NCBI Taxonomy" id="60172"/>
    <lineage>
        <taxon>Eukaryota</taxon>
        <taxon>Fungi</taxon>
        <taxon>Dikarya</taxon>
        <taxon>Ascomycota</taxon>
        <taxon>Pezizomycotina</taxon>
        <taxon>Eurotiomycetes</taxon>
        <taxon>Eurotiomycetidae</taxon>
        <taxon>Eurotiales</taxon>
        <taxon>Aspergillaceae</taxon>
        <taxon>Penicillium</taxon>
    </lineage>
</organism>
<dbReference type="PANTHER" id="PTHR43791:SF49">
    <property type="entry name" value="TRANSPORTER, PUTATIVE (AFU_ORTHOLOGUE AFUA_4G04250)-RELATED"/>
    <property type="match status" value="1"/>
</dbReference>
<evidence type="ECO:0008006" key="9">
    <source>
        <dbReference type="Google" id="ProtNLM"/>
    </source>
</evidence>
<evidence type="ECO:0000256" key="3">
    <source>
        <dbReference type="ARBA" id="ARBA00022692"/>
    </source>
</evidence>
<keyword evidence="2" id="KW-0813">Transport</keyword>
<feature type="transmembrane region" description="Helical" evidence="6">
    <location>
        <begin position="430"/>
        <end position="448"/>
    </location>
</feature>
<dbReference type="EMBL" id="MDYO01000097">
    <property type="protein sequence ID" value="OQD85593.1"/>
    <property type="molecule type" value="Genomic_DNA"/>
</dbReference>
<keyword evidence="5 6" id="KW-0472">Membrane</keyword>
<dbReference type="GO" id="GO:0016020">
    <property type="term" value="C:membrane"/>
    <property type="evidence" value="ECO:0007669"/>
    <property type="project" value="UniProtKB-SubCell"/>
</dbReference>
<feature type="transmembrane region" description="Helical" evidence="6">
    <location>
        <begin position="395"/>
        <end position="418"/>
    </location>
</feature>
<keyword evidence="3 6" id="KW-0812">Transmembrane</keyword>
<keyword evidence="4 6" id="KW-1133">Transmembrane helix</keyword>
<dbReference type="Pfam" id="PF07690">
    <property type="entry name" value="MFS_1"/>
    <property type="match status" value="1"/>
</dbReference>
<keyword evidence="8" id="KW-1185">Reference proteome</keyword>
<feature type="transmembrane region" description="Helical" evidence="6">
    <location>
        <begin position="336"/>
        <end position="357"/>
    </location>
</feature>
<dbReference type="PANTHER" id="PTHR43791">
    <property type="entry name" value="PERMEASE-RELATED"/>
    <property type="match status" value="1"/>
</dbReference>
<sequence length="472" mass="52081">MSIDASEGKLDTVHAENVTNIQIDECSEKIHAKFRHRIDRRLLPLCAWLYLMNYLDRSNIGNAKILNQETGDSLLQRTGMTAETYSITITIFSVAYSIFDVPSNWVLKRYCRPSYWLSFLALGWGALTLGFAWADNVSAVIAIRFFIGVFEAGFFPAAWYRPEERAFRICIVSSSATLAGCFGGCIAYGMAFLNGKGNLAGYQWLFIVEGIITILCTGLIIAFMPNFPDTAKWLSEEEKDFAQRRLGEQSISFTSEPASRGEIIETCVGPRMIAHYCTYLSNVIVVSSLVYFCPTIVAGLGYTSIEAQMMTVPPWALGYVMCLSLAWVADHYNQRGIIVIVTSIGSGAAFLATTLLPLTAYRVKYACLIISCCGVFSNIAPLTSWVICNMPSPRVVGLAAALNNAMVGIGSTFALWIWKDSEKATGYPTGNIVCAACSFLTAVLAFGLRWTYTRMNRMNTLDSAGIARDWKL</sequence>